<gene>
    <name evidence="2" type="ORF">ACFPYN_03735</name>
</gene>
<dbReference type="Pfam" id="PF21747">
    <property type="entry name" value="YpoC"/>
    <property type="match status" value="1"/>
</dbReference>
<accession>A0ABW1L5Z8</accession>
<feature type="domain" description="YpoC-like" evidence="1">
    <location>
        <begin position="11"/>
        <end position="115"/>
    </location>
</feature>
<dbReference type="RefSeq" id="WP_377732583.1">
    <property type="nucleotide sequence ID" value="NZ_JBHSRI010000002.1"/>
</dbReference>
<proteinExistence type="predicted"/>
<dbReference type="InterPro" id="IPR048427">
    <property type="entry name" value="YpoC"/>
</dbReference>
<evidence type="ECO:0000313" key="2">
    <source>
        <dbReference type="EMBL" id="MFC6038562.1"/>
    </source>
</evidence>
<keyword evidence="3" id="KW-1185">Reference proteome</keyword>
<reference evidence="3" key="1">
    <citation type="journal article" date="2019" name="Int. J. Syst. Evol. Microbiol.">
        <title>The Global Catalogue of Microorganisms (GCM) 10K type strain sequencing project: providing services to taxonomists for standard genome sequencing and annotation.</title>
        <authorList>
            <consortium name="The Broad Institute Genomics Platform"/>
            <consortium name="The Broad Institute Genome Sequencing Center for Infectious Disease"/>
            <person name="Wu L."/>
            <person name="Ma J."/>
        </authorList>
    </citation>
    <scope>NUCLEOTIDE SEQUENCE [LARGE SCALE GENOMIC DNA]</scope>
    <source>
        <strain evidence="3">CCUG 54527</strain>
    </source>
</reference>
<name>A0ABW1L5Z8_9BACL</name>
<protein>
    <submittedName>
        <fullName evidence="2">YpoC family protein</fullName>
    </submittedName>
</protein>
<comment type="caution">
    <text evidence="2">The sequence shown here is derived from an EMBL/GenBank/DDBJ whole genome shotgun (WGS) entry which is preliminary data.</text>
</comment>
<organism evidence="2 3">
    <name type="scientific">Paenisporosarcina macmurdoensis</name>
    <dbReference type="NCBI Taxonomy" id="212659"/>
    <lineage>
        <taxon>Bacteria</taxon>
        <taxon>Bacillati</taxon>
        <taxon>Bacillota</taxon>
        <taxon>Bacilli</taxon>
        <taxon>Bacillales</taxon>
        <taxon>Caryophanaceae</taxon>
        <taxon>Paenisporosarcina</taxon>
    </lineage>
</organism>
<evidence type="ECO:0000313" key="3">
    <source>
        <dbReference type="Proteomes" id="UP001596170"/>
    </source>
</evidence>
<sequence length="116" mass="13953">MIRFDKFSQKDHLNGILQQWFAVKDRIQNAYEQKDQNVHKHMLVAIELYQKLLVEASETVVFDSVELKNYEVLPLNGEERFEFIVTQPSHYAAYRQLNELFEETTKKMARLRIQYK</sequence>
<evidence type="ECO:0000259" key="1">
    <source>
        <dbReference type="Pfam" id="PF21747"/>
    </source>
</evidence>
<dbReference type="Proteomes" id="UP001596170">
    <property type="component" value="Unassembled WGS sequence"/>
</dbReference>
<dbReference type="EMBL" id="JBHSRI010000002">
    <property type="protein sequence ID" value="MFC6038562.1"/>
    <property type="molecule type" value="Genomic_DNA"/>
</dbReference>